<sequence length="1773" mass="186493">MLLDKEKTAEVVIKDFRTDVALAEMILSVKTFRGFVERAISAKASEIATRMARQRTALVRAAAATAEAHTASAGGADVLGSLLKEDIPASDEDETSARSLRIAAALHGLSQCPDEFVSPWIHLVVRRLDDPSPNVQHAAKVALGCVGSSCADSIAEGLSTEDPLLRAGLARALGYVGCPNALPYTNMLAKLLDRTVETHAEVRIAAAEALRTLGAEAGKSAASALTDYLLLCEGETGSREMEAAQKALVGLQDVTHELLPRILGDPRPEMKCAALEICEALGSVGAELVDGIVESASCPDDLVRQRTVQALSVVSNAVISNKVLPKLLQDPSLLVSKMAVAMAGKLGASAATHAMAVARHLTSFDPDLRRTAAQSLGQLGQLPKSVAKDIASTFKSEKREEVRRLLIQALAAQGAAASPFGQLFHTNLKDPSVPMRAACIHALGCIGEGAADHAPTVVSLALADEDDSVRQEGVQALGQLGRPGIFALAARLEDPNAANRRSVLEALQVLCKLPVTQEAGPAVMRALKDSTPEVRGAACMTLALLAAEQVAQESADGQPAEKAEEEAMLVANKLAGLLEEDDSPEVQAGCLHGLRAVGPNFAGPHAQALAGFAGASSPDFRQTVLLTLGGLQEAAVPFVDLLVSHLGVEGKGSEEDVEVQTAAATALAELGLLAVSAAPLLAHRLFSGSTTHTSDPQEIAERKQAARFTVASALSPAEPSGCQQRPGPRKSRNDWEAWQLPRLPRSDGLDLGYADAKAVAAQRQKQPTFKLQTACIRALGCMGETGATLLTECLERTEPEIQATMLRTLRAIPEALSFKVGQAVIGKLEDSDAEVRQGAVDFLYYAAEAGKADEMISPGMSNEDPYIRHLHVQAMALLETIAAPYAIAAARRLRDPCWSVRTCAIQCLCNMGPTAIPVLEGGLKDADVEVRLSCVEALGRFGEAASDSATALAKCLSDESEMVWHEAFEALTKIGPAGPDKLAKSIQSASTPQVQQRAVDFLGAFGKVAAPYAQVVAGLLGCGAEKLEKSAVAALKSMGEAGAAAVSPILLHPTPPVHDSMNMLDDELKEAQLQRRLTAAAALREFGEDSFGQAAAVAHCLHDPEPLVRKEAVATLRTLSVAGANALGALLDASIKLDVRVLAIDTLGKMGDAAREWIAPLAKCLEDPAPEVRRSAAVALGELANTHLVGAVAEHVELLATGVHDGDALARRRCIETLGKLGGSAKPYTESMAQILEGIDSWNWTPVAAALAELGTATSKHADILADNLAHDARSVRWSAASALSKLGPTAKVGFLKSEEVSLRCIGAQALMVIAEGPNSLEESFLPLLSDSDPKVRELACQALAKCGCRQTEMLAEKLTDTETFVRRAAATSLGELGEDAAKHAGDLVELLLDFHTSVSMAAAAALIALGAAGATALMQRLLNGGKEQEEDTKEEAADDDDAEPENGTLERIMLDALQGAPEQVIEPYADVLVVFLAANEPEIRLAAWACLSKVSESAFEFMVKRATDSHIVVRKGVAEAIAFLLAGKEVDTPTGMQRKAAETLALQLTDPSEVVRLQACEEHDVRVYRSVIDTLGNLGVAAAQHVSLIRARLEAPDVQVRRSAATAMGKMGAAGVPSVPMLVLRLEEDSDVPVKRCAVEALGSLGAFSKPRDCIFEKVHICKALFCFIGSRMTFDIAKMQAAAHIAKMHANRLASHLIMNESACIRQACAEALGQLGPPACGCLHELVLALNDSDVKVRRAAAHALAGLGEGAAPEAVAIVRSIEDTVDLG</sequence>
<evidence type="ECO:0000256" key="2">
    <source>
        <dbReference type="PROSITE-ProRule" id="PRU00103"/>
    </source>
</evidence>
<dbReference type="PROSITE" id="PS50077">
    <property type="entry name" value="HEAT_REPEAT"/>
    <property type="match status" value="1"/>
</dbReference>
<evidence type="ECO:0000313" key="5">
    <source>
        <dbReference type="Proteomes" id="UP000601435"/>
    </source>
</evidence>
<protein>
    <submittedName>
        <fullName evidence="4">Uncharacterized protein</fullName>
    </submittedName>
</protein>
<keyword evidence="5" id="KW-1185">Reference proteome</keyword>
<organism evidence="4 5">
    <name type="scientific">Symbiodinium necroappetens</name>
    <dbReference type="NCBI Taxonomy" id="1628268"/>
    <lineage>
        <taxon>Eukaryota</taxon>
        <taxon>Sar</taxon>
        <taxon>Alveolata</taxon>
        <taxon>Dinophyceae</taxon>
        <taxon>Suessiales</taxon>
        <taxon>Symbiodiniaceae</taxon>
        <taxon>Symbiodinium</taxon>
    </lineage>
</organism>
<dbReference type="SMART" id="SM00567">
    <property type="entry name" value="EZ_HEAT"/>
    <property type="match status" value="20"/>
</dbReference>
<proteinExistence type="predicted"/>
<reference evidence="4" key="1">
    <citation type="submission" date="2021-02" db="EMBL/GenBank/DDBJ databases">
        <authorList>
            <person name="Dougan E. K."/>
            <person name="Rhodes N."/>
            <person name="Thang M."/>
            <person name="Chan C."/>
        </authorList>
    </citation>
    <scope>NUCLEOTIDE SEQUENCE</scope>
</reference>
<comment type="function">
    <text evidence="1">Catalyzes the hydroxylation of the N(6)-(4-aminobutyl)-L-lysine intermediate produced by deoxyhypusine synthase/DHPS on a critical lysine of the eukaryotic translation initiation factor 5A/eIF-5A. This is the second step of the post-translational modification of that lysine into an unusual amino acid residue named hypusine. Hypusination is unique to mature eIF-5A factor and is essential for its function.</text>
</comment>
<gene>
    <name evidence="4" type="ORF">SNEC2469_LOCUS6701</name>
</gene>
<dbReference type="SUPFAM" id="SSF48371">
    <property type="entry name" value="ARM repeat"/>
    <property type="match status" value="3"/>
</dbReference>
<feature type="region of interest" description="Disordered" evidence="3">
    <location>
        <begin position="1426"/>
        <end position="1446"/>
    </location>
</feature>
<dbReference type="Gene3D" id="1.25.10.10">
    <property type="entry name" value="Leucine-rich Repeat Variant"/>
    <property type="match status" value="10"/>
</dbReference>
<feature type="repeat" description="HEAT" evidence="2">
    <location>
        <begin position="915"/>
        <end position="951"/>
    </location>
</feature>
<evidence type="ECO:0000256" key="3">
    <source>
        <dbReference type="SAM" id="MobiDB-lite"/>
    </source>
</evidence>
<dbReference type="InterPro" id="IPR021133">
    <property type="entry name" value="HEAT_type_2"/>
</dbReference>
<accession>A0A812MWM8</accession>
<dbReference type="PANTHER" id="PTHR12697:SF5">
    <property type="entry name" value="DEOXYHYPUSINE HYDROXYLASE"/>
    <property type="match status" value="1"/>
</dbReference>
<dbReference type="Pfam" id="PF13646">
    <property type="entry name" value="HEAT_2"/>
    <property type="match status" value="6"/>
</dbReference>
<dbReference type="EMBL" id="CAJNJA010011631">
    <property type="protein sequence ID" value="CAE7276105.1"/>
    <property type="molecule type" value="Genomic_DNA"/>
</dbReference>
<evidence type="ECO:0000256" key="1">
    <source>
        <dbReference type="ARBA" id="ARBA00045876"/>
    </source>
</evidence>
<dbReference type="InterPro" id="IPR011989">
    <property type="entry name" value="ARM-like"/>
</dbReference>
<dbReference type="Proteomes" id="UP000601435">
    <property type="component" value="Unassembled WGS sequence"/>
</dbReference>
<evidence type="ECO:0000313" key="4">
    <source>
        <dbReference type="EMBL" id="CAE7276105.1"/>
    </source>
</evidence>
<dbReference type="InterPro" id="IPR016024">
    <property type="entry name" value="ARM-type_fold"/>
</dbReference>
<dbReference type="InterPro" id="IPR004155">
    <property type="entry name" value="PBS_lyase_HEAT"/>
</dbReference>
<dbReference type="GO" id="GO:0016491">
    <property type="term" value="F:oxidoreductase activity"/>
    <property type="evidence" value="ECO:0007669"/>
    <property type="project" value="TreeGrafter"/>
</dbReference>
<name>A0A812MWM8_9DINO</name>
<feature type="region of interest" description="Disordered" evidence="3">
    <location>
        <begin position="713"/>
        <end position="737"/>
    </location>
</feature>
<dbReference type="OrthoDB" id="427518at2759"/>
<dbReference type="PANTHER" id="PTHR12697">
    <property type="entry name" value="PBS LYASE HEAT-LIKE PROTEIN"/>
    <property type="match status" value="1"/>
</dbReference>
<feature type="compositionally biased region" description="Acidic residues" evidence="3">
    <location>
        <begin position="1429"/>
        <end position="1445"/>
    </location>
</feature>
<comment type="caution">
    <text evidence="4">The sequence shown here is derived from an EMBL/GenBank/DDBJ whole genome shotgun (WGS) entry which is preliminary data.</text>
</comment>